<comment type="caution">
    <text evidence="5">The sequence shown here is derived from an EMBL/GenBank/DDBJ whole genome shotgun (WGS) entry which is preliminary data.</text>
</comment>
<reference evidence="5 6" key="1">
    <citation type="submission" date="2021-04" db="EMBL/GenBank/DDBJ databases">
        <title>Draft genome sequence of Paenibacillus cisolokensis, LC2-13A.</title>
        <authorList>
            <person name="Uke A."/>
            <person name="Chhe C."/>
            <person name="Baramee S."/>
            <person name="Kosugi A."/>
        </authorList>
    </citation>
    <scope>NUCLEOTIDE SEQUENCE [LARGE SCALE GENOMIC DNA]</scope>
    <source>
        <strain evidence="5 6">LC2-13A</strain>
    </source>
</reference>
<dbReference type="PANTHER" id="PTHR43405">
    <property type="entry name" value="GLYCOSYL HYDROLASE DIGH"/>
    <property type="match status" value="1"/>
</dbReference>
<evidence type="ECO:0000256" key="2">
    <source>
        <dbReference type="SAM" id="MobiDB-lite"/>
    </source>
</evidence>
<keyword evidence="1 3" id="KW-0732">Signal</keyword>
<evidence type="ECO:0000256" key="3">
    <source>
        <dbReference type="SAM" id="SignalP"/>
    </source>
</evidence>
<evidence type="ECO:0000256" key="1">
    <source>
        <dbReference type="ARBA" id="ARBA00022729"/>
    </source>
</evidence>
<dbReference type="Gene3D" id="2.60.40.10">
    <property type="entry name" value="Immunoglobulins"/>
    <property type="match status" value="3"/>
</dbReference>
<dbReference type="SUPFAM" id="SSF51445">
    <property type="entry name" value="(Trans)glycosidases"/>
    <property type="match status" value="1"/>
</dbReference>
<sequence>MYGWNRAALPKWSSLLVFVLVLSLLAPAWPAAAATEEGGVLAPPDVTDSVYVVSQDESVKLRLDYINDKLADPPPDGYIALFTSGANVTNTPEPDRVLVKEGDVAIRVDASGKVLKVNGPDADPPTAWDPDEIADIPAGGYVVLAHDPDWTSSTRAKPLFLGFREGDTITLTRGGVPVTAGDFLPKGPGITLETPSGTTVVSPVFDVRGNVANASTGMRLTVNEEDAVIAADGSFVSSVFLQPGENTVTVRLWDGETAVASASLTVTYDNSAVPGDYIEVEAAPIDITIGVNGPRKQINIIDQDVSGIDNILALFTRDFGASITVPQFNVAVQVDADSRVLRVVNPSVNGNPPVWTGPTELDIPEGGYVLFGQDNSYNNVGIKKYLAVHFKPGDIIKLRKNGEVVSVRDLMSGTGPKARLTVDNRPMYTVTDSATNVTGSVTNVENMAEIEVTVNGAAAAVAADGTFSHVQPLSPGTNYIDVVVTRNGDEQDRTSLVVFSRPDFAPDKDVILWVDQASNARKFQTSQQVYDFLVRAKETGITDIAFDVKGVEGFASYKKNDLTGRPYVSEIKAPEKAGSNPDLDLLEEFLTHGHALGLKVHAAINVFAEGSIASNEFAVLDQHPDWEERVYMPENNGEIKRLRESARMGLVAFVNPANDEVRDYELKTFEEVIKNYDVDGVIHDRGRYDNETADFSDETRAKFEAFLQARGKQLTNWPTDIFRYENGTRVDGPLIQDWWEFRSATIKSFFGEVKALVDRYEQQKGKTIQVSSYVGSWYETYYLNGVNWASPNFRYDPRLGLGSETVYTPSYYETGYIEHLDFLMIGAYQRTGPEVEKYITLGNIVTNGEIPLYAGIALTNIQAPELQREVFQSGLRTTNGLMLFDASQINWAVAAAALRDEEYVKDYQLGMSLPDRPDDFLEGNYYNVNLVVDNINVMTDAFGPTTGTNRFGVEVVVDATGAVTRVANRRQAIDWSWGNPEENNSPIPLGGFVISTLDTSGTRTLRQLVAQSYEIGDQVRSAALRGFLDYDGKQTAASELTLKGQVEVLGPGEAAVTVNGQPAEVADNGQFTAAVPLELGSNAITIEVRVDQFKTNSKTITVIRTESGGGDDGGGDDGGGDDGGGDDGGEGGGGGYIPTIPILPDDMTIRHETGADGRYAAIADIDADYMMKEIDRLAQLDPSEQKLEYEIDSDALTIKANLPASGLRQAIADIPEGIIVLKTPLGRYELPVAALKDALAANEQADALQWSIASVKGWLAEDIAERIAADGGTAAGAAVDVGLKLLTGKKKKRFRASTVITRYWCSR</sequence>
<dbReference type="Pfam" id="PF02638">
    <property type="entry name" value="GHL10"/>
    <property type="match status" value="1"/>
</dbReference>
<feature type="domain" description="Glycosyl hydrolase-like 10" evidence="4">
    <location>
        <begin position="573"/>
        <end position="788"/>
    </location>
</feature>
<dbReference type="InterPro" id="IPR003790">
    <property type="entry name" value="GHL10"/>
</dbReference>
<evidence type="ECO:0000259" key="4">
    <source>
        <dbReference type="Pfam" id="PF02638"/>
    </source>
</evidence>
<evidence type="ECO:0000313" key="5">
    <source>
        <dbReference type="EMBL" id="GIQ64341.1"/>
    </source>
</evidence>
<feature type="chain" id="PRO_5045795050" description="Glycosyl hydrolase-like 10 domain-containing protein" evidence="3">
    <location>
        <begin position="34"/>
        <end position="1307"/>
    </location>
</feature>
<feature type="region of interest" description="Disordered" evidence="2">
    <location>
        <begin position="1103"/>
        <end position="1138"/>
    </location>
</feature>
<feature type="compositionally biased region" description="Acidic residues" evidence="2">
    <location>
        <begin position="1113"/>
        <end position="1129"/>
    </location>
</feature>
<gene>
    <name evidence="5" type="ORF">PACILC2_29090</name>
</gene>
<dbReference type="InterPro" id="IPR017853">
    <property type="entry name" value="GH"/>
</dbReference>
<proteinExistence type="predicted"/>
<dbReference type="InterPro" id="IPR052177">
    <property type="entry name" value="Divisome_Glycosyl_Hydrolase"/>
</dbReference>
<keyword evidence="6" id="KW-1185">Reference proteome</keyword>
<organism evidence="5 6">
    <name type="scientific">Paenibacillus cisolokensis</name>
    <dbReference type="NCBI Taxonomy" id="1658519"/>
    <lineage>
        <taxon>Bacteria</taxon>
        <taxon>Bacillati</taxon>
        <taxon>Bacillota</taxon>
        <taxon>Bacilli</taxon>
        <taxon>Bacillales</taxon>
        <taxon>Paenibacillaceae</taxon>
        <taxon>Paenibacillus</taxon>
    </lineage>
</organism>
<evidence type="ECO:0000313" key="6">
    <source>
        <dbReference type="Proteomes" id="UP000680304"/>
    </source>
</evidence>
<dbReference type="RefSeq" id="WP_244863483.1">
    <property type="nucleotide sequence ID" value="NZ_BOVJ01000090.1"/>
</dbReference>
<dbReference type="EMBL" id="BOVJ01000090">
    <property type="protein sequence ID" value="GIQ64341.1"/>
    <property type="molecule type" value="Genomic_DNA"/>
</dbReference>
<dbReference type="Gene3D" id="3.20.20.80">
    <property type="entry name" value="Glycosidases"/>
    <property type="match status" value="1"/>
</dbReference>
<protein>
    <recommendedName>
        <fullName evidence="4">Glycosyl hydrolase-like 10 domain-containing protein</fullName>
    </recommendedName>
</protein>
<accession>A0ABQ4N808</accession>
<name>A0ABQ4N808_9BACL</name>
<dbReference type="PANTHER" id="PTHR43405:SF1">
    <property type="entry name" value="GLYCOSYL HYDROLASE DIGH"/>
    <property type="match status" value="1"/>
</dbReference>
<dbReference type="InterPro" id="IPR013783">
    <property type="entry name" value="Ig-like_fold"/>
</dbReference>
<feature type="signal peptide" evidence="3">
    <location>
        <begin position="1"/>
        <end position="33"/>
    </location>
</feature>
<dbReference type="Proteomes" id="UP000680304">
    <property type="component" value="Unassembled WGS sequence"/>
</dbReference>